<dbReference type="VEuPathDB" id="VectorBase:PPAI013174"/>
<evidence type="ECO:0000256" key="4">
    <source>
        <dbReference type="ARBA" id="ARBA00022692"/>
    </source>
</evidence>
<dbReference type="GO" id="GO:0007165">
    <property type="term" value="P:signal transduction"/>
    <property type="evidence" value="ECO:0007669"/>
    <property type="project" value="UniProtKB-KW"/>
</dbReference>
<comment type="similarity">
    <text evidence="10">Belongs to the insect chemoreceptor superfamily. Heteromeric odorant receptor channel (TC 1.A.69) family.</text>
</comment>
<feature type="transmembrane region" description="Helical" evidence="10">
    <location>
        <begin position="173"/>
        <end position="206"/>
    </location>
</feature>
<dbReference type="PANTHER" id="PTHR21137">
    <property type="entry name" value="ODORANT RECEPTOR"/>
    <property type="match status" value="1"/>
</dbReference>
<keyword evidence="5 10" id="KW-0552">Olfaction</keyword>
<name>A0A3F2ZEB6_PHLPP</name>
<feature type="transmembrane region" description="Helical" evidence="10">
    <location>
        <begin position="41"/>
        <end position="62"/>
    </location>
</feature>
<keyword evidence="8 10" id="KW-0675">Receptor</keyword>
<comment type="caution">
    <text evidence="10">Lacks conserved residue(s) required for the propagation of feature annotation.</text>
</comment>
<evidence type="ECO:0000256" key="3">
    <source>
        <dbReference type="ARBA" id="ARBA00022606"/>
    </source>
</evidence>
<keyword evidence="12" id="KW-1185">Reference proteome</keyword>
<dbReference type="AlphaFoldDB" id="A0A3F2ZEB6"/>
<dbReference type="PANTHER" id="PTHR21137:SF35">
    <property type="entry name" value="ODORANT RECEPTOR 19A-RELATED"/>
    <property type="match status" value="1"/>
</dbReference>
<evidence type="ECO:0000256" key="8">
    <source>
        <dbReference type="ARBA" id="ARBA00023170"/>
    </source>
</evidence>
<evidence type="ECO:0000256" key="7">
    <source>
        <dbReference type="ARBA" id="ARBA00023136"/>
    </source>
</evidence>
<evidence type="ECO:0000256" key="10">
    <source>
        <dbReference type="RuleBase" id="RU351113"/>
    </source>
</evidence>
<feature type="transmembrane region" description="Helical" evidence="10">
    <location>
        <begin position="352"/>
        <end position="372"/>
    </location>
</feature>
<evidence type="ECO:0000256" key="5">
    <source>
        <dbReference type="ARBA" id="ARBA00022725"/>
    </source>
</evidence>
<evidence type="ECO:0000256" key="6">
    <source>
        <dbReference type="ARBA" id="ARBA00022989"/>
    </source>
</evidence>
<dbReference type="VEuPathDB" id="VectorBase:PPAPM1_012091"/>
<feature type="transmembrane region" description="Helical" evidence="10">
    <location>
        <begin position="279"/>
        <end position="303"/>
    </location>
</feature>
<feature type="transmembrane region" description="Helical" evidence="10">
    <location>
        <begin position="131"/>
        <end position="153"/>
    </location>
</feature>
<reference evidence="11" key="1">
    <citation type="submission" date="2022-08" db="UniProtKB">
        <authorList>
            <consortium name="EnsemblMetazoa"/>
        </authorList>
    </citation>
    <scope>IDENTIFICATION</scope>
    <source>
        <strain evidence="11">Israel</strain>
    </source>
</reference>
<comment type="subcellular location">
    <subcellularLocation>
        <location evidence="1 10">Cell membrane</location>
        <topology evidence="1 10">Multi-pass membrane protein</topology>
    </subcellularLocation>
</comment>
<proteinExistence type="inferred from homology"/>
<organism evidence="11 12">
    <name type="scientific">Phlebotomus papatasi</name>
    <name type="common">Sandfly</name>
    <dbReference type="NCBI Taxonomy" id="29031"/>
    <lineage>
        <taxon>Eukaryota</taxon>
        <taxon>Metazoa</taxon>
        <taxon>Ecdysozoa</taxon>
        <taxon>Arthropoda</taxon>
        <taxon>Hexapoda</taxon>
        <taxon>Insecta</taxon>
        <taxon>Pterygota</taxon>
        <taxon>Neoptera</taxon>
        <taxon>Endopterygota</taxon>
        <taxon>Diptera</taxon>
        <taxon>Nematocera</taxon>
        <taxon>Psychodoidea</taxon>
        <taxon>Psychodidae</taxon>
        <taxon>Phlebotomus</taxon>
        <taxon>Phlebotomus</taxon>
    </lineage>
</organism>
<keyword evidence="6 10" id="KW-1133">Transmembrane helix</keyword>
<evidence type="ECO:0000256" key="2">
    <source>
        <dbReference type="ARBA" id="ARBA00022475"/>
    </source>
</evidence>
<dbReference type="GO" id="GO:0004984">
    <property type="term" value="F:olfactory receptor activity"/>
    <property type="evidence" value="ECO:0007669"/>
    <property type="project" value="InterPro"/>
</dbReference>
<keyword evidence="9 10" id="KW-0807">Transducer</keyword>
<keyword evidence="3 10" id="KW-0716">Sensory transduction</keyword>
<protein>
    <recommendedName>
        <fullName evidence="10">Odorant receptor</fullName>
    </recommendedName>
</protein>
<evidence type="ECO:0000256" key="9">
    <source>
        <dbReference type="ARBA" id="ARBA00023224"/>
    </source>
</evidence>
<dbReference type="GO" id="GO:0005549">
    <property type="term" value="F:odorant binding"/>
    <property type="evidence" value="ECO:0007669"/>
    <property type="project" value="InterPro"/>
</dbReference>
<evidence type="ECO:0000256" key="1">
    <source>
        <dbReference type="ARBA" id="ARBA00004651"/>
    </source>
</evidence>
<dbReference type="EMBL" id="AJVK01006244">
    <property type="status" value="NOT_ANNOTATED_CDS"/>
    <property type="molecule type" value="Genomic_DNA"/>
</dbReference>
<dbReference type="Pfam" id="PF02949">
    <property type="entry name" value="7tm_6"/>
    <property type="match status" value="1"/>
</dbReference>
<keyword evidence="7 10" id="KW-0472">Membrane</keyword>
<accession>A0A3F2ZEB6</accession>
<dbReference type="Proteomes" id="UP000092462">
    <property type="component" value="Unassembled WGS sequence"/>
</dbReference>
<sequence length="373" mass="43168">MEGYIECYSEYLKIEKLIRSFLKILNFASIPHNYLCGREKLIAPIFIIYTLVFTFIAMIQTAKDITDVILSCVVLSGLIQIFTKTVSVLAYSEELDDLLTFIQQVYRVHQMDFITTVSGLHLKKILFIVNIFLKIIISAYNTTGIGFNFYSIYTDSIIVALPGMNDKLNYAKFFVYLHQFIVLQLVILIVLVSESILVVIGFNFLAIINIFRDMIRHLDNTKVTDKTNFLIEIHKFHCGILKNFKLFSDIFGYVFAVQFGTSGIFMLFIFYLIQSDDAVAFLPLYVTLFVQFGVICIFGELIFSKTENIFTELYLTKWYEYNVKEQKMLLLIMCMSRRPFGLKAAGMYDINILMFFKVVKAGISFCTLLYTFT</sequence>
<dbReference type="EnsemblMetazoa" id="PPAI013174-RA">
    <property type="protein sequence ID" value="PPAI013174-PA"/>
    <property type="gene ID" value="PPAI013174"/>
</dbReference>
<dbReference type="InterPro" id="IPR004117">
    <property type="entry name" value="7tm6_olfct_rcpt"/>
</dbReference>
<evidence type="ECO:0000313" key="11">
    <source>
        <dbReference type="EnsemblMetazoa" id="PPAI013174-PA"/>
    </source>
</evidence>
<feature type="transmembrane region" description="Helical" evidence="10">
    <location>
        <begin position="250"/>
        <end position="273"/>
    </location>
</feature>
<dbReference type="GO" id="GO:0005886">
    <property type="term" value="C:plasma membrane"/>
    <property type="evidence" value="ECO:0007669"/>
    <property type="project" value="UniProtKB-SubCell"/>
</dbReference>
<keyword evidence="4 10" id="KW-0812">Transmembrane</keyword>
<keyword evidence="2" id="KW-1003">Cell membrane</keyword>
<evidence type="ECO:0000313" key="12">
    <source>
        <dbReference type="Proteomes" id="UP000092462"/>
    </source>
</evidence>